<evidence type="ECO:0000256" key="1">
    <source>
        <dbReference type="SAM" id="MobiDB-lite"/>
    </source>
</evidence>
<evidence type="ECO:0000313" key="4">
    <source>
        <dbReference type="Proteomes" id="UP001166191"/>
    </source>
</evidence>
<protein>
    <submittedName>
        <fullName evidence="3">DUF1036 domain-containing protein</fullName>
    </submittedName>
</protein>
<proteinExistence type="predicted"/>
<name>A0ABS6AHG2_9RHOB</name>
<keyword evidence="4" id="KW-1185">Reference proteome</keyword>
<comment type="caution">
    <text evidence="3">The sequence shown here is derived from an EMBL/GenBank/DDBJ whole genome shotgun (WGS) entry which is preliminary data.</text>
</comment>
<sequence length="170" mass="17586">MSWKDRSKRGSALFMALLVAFATATAAQTPTRSVPDRPSDRGTSGGFGRGMDGGGSDRGAGAGTAGWQMCNLSGQALVQAVALWPEGTGWRSTGWIPLARGKCATMPTIPVSTAYYFAVGKGQSWSGRNAFCLNPGNASGRAGTSCSGAEKPVGFRKATLRGSLVSTNFR</sequence>
<feature type="region of interest" description="Disordered" evidence="1">
    <location>
        <begin position="28"/>
        <end position="61"/>
    </location>
</feature>
<dbReference type="RefSeq" id="WP_216032053.1">
    <property type="nucleotide sequence ID" value="NZ_JAHKNG010000004.1"/>
</dbReference>
<dbReference type="Pfam" id="PF06282">
    <property type="entry name" value="DUF1036"/>
    <property type="match status" value="1"/>
</dbReference>
<reference evidence="3" key="1">
    <citation type="submission" date="2021-06" db="EMBL/GenBank/DDBJ databases">
        <title>Paracoccus bacterium XHP0099 sp. nov., isolated from the surface waters of the Yellow Sea.</title>
        <authorList>
            <person name="Xue H."/>
            <person name="Zhang D."/>
        </authorList>
    </citation>
    <scope>NUCLEOTIDE SEQUENCE</scope>
    <source>
        <strain evidence="3">XHP0099</strain>
    </source>
</reference>
<dbReference type="EMBL" id="JAHKNG010000004">
    <property type="protein sequence ID" value="MBU3029362.1"/>
    <property type="molecule type" value="Genomic_DNA"/>
</dbReference>
<feature type="compositionally biased region" description="Gly residues" evidence="1">
    <location>
        <begin position="43"/>
        <end position="61"/>
    </location>
</feature>
<gene>
    <name evidence="3" type="ORF">KNW02_04390</name>
</gene>
<dbReference type="InterPro" id="IPR009380">
    <property type="entry name" value="DUF1036"/>
</dbReference>
<dbReference type="Proteomes" id="UP001166191">
    <property type="component" value="Unassembled WGS sequence"/>
</dbReference>
<evidence type="ECO:0000256" key="2">
    <source>
        <dbReference type="SAM" id="SignalP"/>
    </source>
</evidence>
<feature type="chain" id="PRO_5047094632" evidence="2">
    <location>
        <begin position="27"/>
        <end position="170"/>
    </location>
</feature>
<feature type="signal peptide" evidence="2">
    <location>
        <begin position="1"/>
        <end position="26"/>
    </location>
</feature>
<organism evidence="3 4">
    <name type="scientific">Paracoccus marinaquae</name>
    <dbReference type="NCBI Taxonomy" id="2841926"/>
    <lineage>
        <taxon>Bacteria</taxon>
        <taxon>Pseudomonadati</taxon>
        <taxon>Pseudomonadota</taxon>
        <taxon>Alphaproteobacteria</taxon>
        <taxon>Rhodobacterales</taxon>
        <taxon>Paracoccaceae</taxon>
        <taxon>Paracoccus</taxon>
    </lineage>
</organism>
<keyword evidence="2" id="KW-0732">Signal</keyword>
<evidence type="ECO:0000313" key="3">
    <source>
        <dbReference type="EMBL" id="MBU3029362.1"/>
    </source>
</evidence>
<accession>A0ABS6AHG2</accession>